<dbReference type="AlphaFoldDB" id="A0AAZ3NUU9"/>
<dbReference type="Pfam" id="PF15372">
    <property type="entry name" value="DUF4600"/>
    <property type="match status" value="1"/>
</dbReference>
<feature type="coiled-coil region" evidence="1">
    <location>
        <begin position="12"/>
        <end position="124"/>
    </location>
</feature>
<dbReference type="GeneTree" id="ENSGT00940000165436"/>
<evidence type="ECO:0000256" key="1">
    <source>
        <dbReference type="SAM" id="Coils"/>
    </source>
</evidence>
<dbReference type="PANTHER" id="PTHR28671:SF3">
    <property type="entry name" value="COILED-COIL DOMAIN-CONTAINING PROTEIN 169"/>
    <property type="match status" value="1"/>
</dbReference>
<organism evidence="3 4">
    <name type="scientific">Oncorhynchus tshawytscha</name>
    <name type="common">Chinook salmon</name>
    <name type="synonym">Salmo tshawytscha</name>
    <dbReference type="NCBI Taxonomy" id="74940"/>
    <lineage>
        <taxon>Eukaryota</taxon>
        <taxon>Metazoa</taxon>
        <taxon>Chordata</taxon>
        <taxon>Craniata</taxon>
        <taxon>Vertebrata</taxon>
        <taxon>Euteleostomi</taxon>
        <taxon>Actinopterygii</taxon>
        <taxon>Neopterygii</taxon>
        <taxon>Teleostei</taxon>
        <taxon>Protacanthopterygii</taxon>
        <taxon>Salmoniformes</taxon>
        <taxon>Salmonidae</taxon>
        <taxon>Salmoninae</taxon>
        <taxon>Oncorhynchus</taxon>
    </lineage>
</organism>
<sequence>MMGDADFSKYDLARLQDELAQEREMKEMLQESVCDLGSTMTELEERLNSVNLEGNEWKTRYDTQVELNGRLERQITLVHEKMEDLRRNPMDRLASIRSYYEVPVDALRQRLKVLTNEKAALQGQLLDCRLRIEQEGKAFYKANAVRRVYLSEIAKLSSTLDVTRRQYQVQPQRERAPESQQYPVQPHRAPESHMKKGKQTSKQSGREGGRGGGREGGRGREGGSGGGSGGGRDGGRDRGGRDRGGSGGGRDRGGKEGGRGGGK</sequence>
<accession>A0AAZ3NUU9</accession>
<reference evidence="3" key="2">
    <citation type="submission" date="2025-08" db="UniProtKB">
        <authorList>
            <consortium name="Ensembl"/>
        </authorList>
    </citation>
    <scope>IDENTIFICATION</scope>
</reference>
<evidence type="ECO:0000256" key="2">
    <source>
        <dbReference type="SAM" id="MobiDB-lite"/>
    </source>
</evidence>
<reference evidence="4" key="1">
    <citation type="journal article" date="2018" name="PLoS ONE">
        <title>Chinook salmon (Oncorhynchus tshawytscha) genome and transcriptome.</title>
        <authorList>
            <person name="Christensen K.A."/>
            <person name="Leong J.S."/>
            <person name="Sakhrani D."/>
            <person name="Biagi C.A."/>
            <person name="Minkley D.R."/>
            <person name="Withler R.E."/>
            <person name="Rondeau E.B."/>
            <person name="Koop B.F."/>
            <person name="Devlin R.H."/>
        </authorList>
    </citation>
    <scope>NUCLEOTIDE SEQUENCE [LARGE SCALE GENOMIC DNA]</scope>
</reference>
<evidence type="ECO:0000313" key="3">
    <source>
        <dbReference type="Ensembl" id="ENSOTSP00005108232.1"/>
    </source>
</evidence>
<keyword evidence="4" id="KW-1185">Reference proteome</keyword>
<evidence type="ECO:0008006" key="5">
    <source>
        <dbReference type="Google" id="ProtNLM"/>
    </source>
</evidence>
<keyword evidence="1" id="KW-0175">Coiled coil</keyword>
<feature type="compositionally biased region" description="Basic and acidic residues" evidence="2">
    <location>
        <begin position="204"/>
        <end position="221"/>
    </location>
</feature>
<feature type="region of interest" description="Disordered" evidence="2">
    <location>
        <begin position="163"/>
        <end position="263"/>
    </location>
</feature>
<evidence type="ECO:0000313" key="4">
    <source>
        <dbReference type="Proteomes" id="UP000694402"/>
    </source>
</evidence>
<gene>
    <name evidence="3" type="primary">CCDC169</name>
</gene>
<dbReference type="InterPro" id="IPR028022">
    <property type="entry name" value="DUF4600"/>
</dbReference>
<reference evidence="3" key="3">
    <citation type="submission" date="2025-09" db="UniProtKB">
        <authorList>
            <consortium name="Ensembl"/>
        </authorList>
    </citation>
    <scope>IDENTIFICATION</scope>
</reference>
<dbReference type="Ensembl" id="ENSOTST00005180295.1">
    <property type="protein sequence ID" value="ENSOTSP00005108232.1"/>
    <property type="gene ID" value="ENSOTSG00005017034.2"/>
</dbReference>
<proteinExistence type="predicted"/>
<dbReference type="Proteomes" id="UP000694402">
    <property type="component" value="Unassembled WGS sequence"/>
</dbReference>
<feature type="compositionally biased region" description="Basic and acidic residues" evidence="2">
    <location>
        <begin position="233"/>
        <end position="263"/>
    </location>
</feature>
<name>A0AAZ3NUU9_ONCTS</name>
<dbReference type="PANTHER" id="PTHR28671">
    <property type="entry name" value="COILED-COIL DOMAIN-CONTAINING PROTEIN 169"/>
    <property type="match status" value="1"/>
</dbReference>
<protein>
    <recommendedName>
        <fullName evidence="5">Coiled-coil domain-containing protein 169</fullName>
    </recommendedName>
</protein>
<feature type="compositionally biased region" description="Gly residues" evidence="2">
    <location>
        <begin position="222"/>
        <end position="232"/>
    </location>
</feature>